<dbReference type="Proteomes" id="UP000284605">
    <property type="component" value="Unassembled WGS sequence"/>
</dbReference>
<gene>
    <name evidence="1" type="ORF">D3874_15940</name>
</gene>
<protein>
    <submittedName>
        <fullName evidence="1">Uncharacterized protein</fullName>
    </submittedName>
</protein>
<name>A0A418WEE9_9PROT</name>
<keyword evidence="2" id="KW-1185">Reference proteome</keyword>
<dbReference type="PANTHER" id="PTHR35564:SF4">
    <property type="entry name" value="CYTOPLASMIC PROTEIN"/>
    <property type="match status" value="1"/>
</dbReference>
<sequence>MQVVDVQGRFRIRIGPLTYDAFRSWLPDGPKVKALTDITRLAVGPDFGFDLQLSLDRTQVPSPVLAGESRLGWNGWLASTPFSHDPDDAIFDLDAV</sequence>
<dbReference type="InterPro" id="IPR010732">
    <property type="entry name" value="T6SS_TssG-like"/>
</dbReference>
<evidence type="ECO:0000313" key="1">
    <source>
        <dbReference type="EMBL" id="RJF88319.1"/>
    </source>
</evidence>
<organism evidence="1 2">
    <name type="scientific">Oleomonas cavernae</name>
    <dbReference type="NCBI Taxonomy" id="2320859"/>
    <lineage>
        <taxon>Bacteria</taxon>
        <taxon>Pseudomonadati</taxon>
        <taxon>Pseudomonadota</taxon>
        <taxon>Alphaproteobacteria</taxon>
        <taxon>Acetobacterales</taxon>
        <taxon>Acetobacteraceae</taxon>
        <taxon>Oleomonas</taxon>
    </lineage>
</organism>
<accession>A0A418WEE9</accession>
<reference evidence="1 2" key="1">
    <citation type="submission" date="2018-09" db="EMBL/GenBank/DDBJ databases">
        <authorList>
            <person name="Zhu H."/>
        </authorList>
    </citation>
    <scope>NUCLEOTIDE SEQUENCE [LARGE SCALE GENOMIC DNA]</scope>
    <source>
        <strain evidence="1 2">K1W22B-8</strain>
    </source>
</reference>
<proteinExistence type="predicted"/>
<dbReference type="PANTHER" id="PTHR35564">
    <property type="match status" value="1"/>
</dbReference>
<comment type="caution">
    <text evidence="1">The sequence shown here is derived from an EMBL/GenBank/DDBJ whole genome shotgun (WGS) entry which is preliminary data.</text>
</comment>
<dbReference type="AlphaFoldDB" id="A0A418WEE9"/>
<evidence type="ECO:0000313" key="2">
    <source>
        <dbReference type="Proteomes" id="UP000284605"/>
    </source>
</evidence>
<dbReference type="Pfam" id="PF06996">
    <property type="entry name" value="T6SS_TssG"/>
    <property type="match status" value="1"/>
</dbReference>
<dbReference type="EMBL" id="QYUK01000011">
    <property type="protein sequence ID" value="RJF88319.1"/>
    <property type="molecule type" value="Genomic_DNA"/>
</dbReference>